<dbReference type="AlphaFoldDB" id="A0A4D4KMR1"/>
<organism evidence="2 3">
    <name type="scientific">Streptomyces violaceusniger</name>
    <dbReference type="NCBI Taxonomy" id="68280"/>
    <lineage>
        <taxon>Bacteria</taxon>
        <taxon>Bacillati</taxon>
        <taxon>Actinomycetota</taxon>
        <taxon>Actinomycetes</taxon>
        <taxon>Kitasatosporales</taxon>
        <taxon>Streptomycetaceae</taxon>
        <taxon>Streptomyces</taxon>
        <taxon>Streptomyces violaceusniger group</taxon>
    </lineage>
</organism>
<dbReference type="Pfam" id="PF10935">
    <property type="entry name" value="DUF2637"/>
    <property type="match status" value="1"/>
</dbReference>
<evidence type="ECO:0000256" key="1">
    <source>
        <dbReference type="SAM" id="Phobius"/>
    </source>
</evidence>
<dbReference type="EMBL" id="BJHW01000001">
    <property type="protein sequence ID" value="GDY50195.1"/>
    <property type="molecule type" value="Genomic_DNA"/>
</dbReference>
<proteinExistence type="predicted"/>
<dbReference type="Proteomes" id="UP000301309">
    <property type="component" value="Unassembled WGS sequence"/>
</dbReference>
<keyword evidence="1" id="KW-1133">Transmembrane helix</keyword>
<keyword evidence="3" id="KW-1185">Reference proteome</keyword>
<accession>A0A4D4KMR1</accession>
<name>A0A4D4KMR1_STRVO</name>
<dbReference type="InterPro" id="IPR021235">
    <property type="entry name" value="DUF2637"/>
</dbReference>
<comment type="caution">
    <text evidence="2">The sequence shown here is derived from an EMBL/GenBank/DDBJ whole genome shotgun (WGS) entry which is preliminary data.</text>
</comment>
<sequence>MVAGVAAYASYIHRSEFALQGGADRVSASLWPLSVDGLLLLATAGVLKQPAACDRRTRYVVRLAFLLGIAVSLAANMAAAPALAWKPVLVAGWPPVALLLAVELLAHRSGDQTEIAIAEPRVDEGAGVGDPLFVRARQVDARHRELHQRPVSAESLRKELRIGAARSRELVALLRASRNGHVHG</sequence>
<feature type="transmembrane region" description="Helical" evidence="1">
    <location>
        <begin position="59"/>
        <end position="82"/>
    </location>
</feature>
<dbReference type="RefSeq" id="WP_425587143.1">
    <property type="nucleotide sequence ID" value="NZ_BAAASO010000073.1"/>
</dbReference>
<gene>
    <name evidence="2" type="ORF">SVIO_008180</name>
</gene>
<protein>
    <recommendedName>
        <fullName evidence="4">DUF2637 domain-containing protein</fullName>
    </recommendedName>
</protein>
<evidence type="ECO:0008006" key="4">
    <source>
        <dbReference type="Google" id="ProtNLM"/>
    </source>
</evidence>
<keyword evidence="1" id="KW-0812">Transmembrane</keyword>
<evidence type="ECO:0000313" key="3">
    <source>
        <dbReference type="Proteomes" id="UP000301309"/>
    </source>
</evidence>
<reference evidence="2 3" key="1">
    <citation type="journal article" date="2020" name="Int. J. Syst. Evol. Microbiol.">
        <title>Reclassification of Streptomyces castelarensis and Streptomyces sporoclivatus as later heterotypic synonyms of Streptomyces antimycoticus.</title>
        <authorList>
            <person name="Komaki H."/>
            <person name="Tamura T."/>
        </authorList>
    </citation>
    <scope>NUCLEOTIDE SEQUENCE [LARGE SCALE GENOMIC DNA]</scope>
    <source>
        <strain evidence="2 3">NBRC 13459</strain>
    </source>
</reference>
<keyword evidence="1" id="KW-0472">Membrane</keyword>
<evidence type="ECO:0000313" key="2">
    <source>
        <dbReference type="EMBL" id="GDY50195.1"/>
    </source>
</evidence>